<evidence type="ECO:0000313" key="2">
    <source>
        <dbReference type="Proteomes" id="UP000076078"/>
    </source>
</evidence>
<proteinExistence type="predicted"/>
<sequence>MSEYNNPIELIQLLKEKVRELQQFILICQSSTIEVEYLYTSIKEYSLQEKSTILSLDELKKIFQKQNQELKGYA</sequence>
<dbReference type="AlphaFoldDB" id="A0A151Z309"/>
<dbReference type="InParanoid" id="A0A151Z309"/>
<protein>
    <submittedName>
        <fullName evidence="1">Uncharacterized protein</fullName>
    </submittedName>
</protein>
<dbReference type="Proteomes" id="UP000076078">
    <property type="component" value="Unassembled WGS sequence"/>
</dbReference>
<name>A0A151Z309_TIELA</name>
<keyword evidence="2" id="KW-1185">Reference proteome</keyword>
<reference evidence="1 2" key="1">
    <citation type="submission" date="2015-12" db="EMBL/GenBank/DDBJ databases">
        <title>Dictyostelia acquired genes for synthesis and detection of signals that induce cell-type specialization by lateral gene transfer from prokaryotes.</title>
        <authorList>
            <person name="Gloeckner G."/>
            <person name="Schaap P."/>
        </authorList>
    </citation>
    <scope>NUCLEOTIDE SEQUENCE [LARGE SCALE GENOMIC DNA]</scope>
    <source>
        <strain evidence="1 2">TK</strain>
    </source>
</reference>
<organism evidence="1 2">
    <name type="scientific">Tieghemostelium lacteum</name>
    <name type="common">Slime mold</name>
    <name type="synonym">Dictyostelium lacteum</name>
    <dbReference type="NCBI Taxonomy" id="361077"/>
    <lineage>
        <taxon>Eukaryota</taxon>
        <taxon>Amoebozoa</taxon>
        <taxon>Evosea</taxon>
        <taxon>Eumycetozoa</taxon>
        <taxon>Dictyostelia</taxon>
        <taxon>Dictyosteliales</taxon>
        <taxon>Raperosteliaceae</taxon>
        <taxon>Tieghemostelium</taxon>
    </lineage>
</organism>
<comment type="caution">
    <text evidence="1">The sequence shown here is derived from an EMBL/GenBank/DDBJ whole genome shotgun (WGS) entry which is preliminary data.</text>
</comment>
<accession>A0A151Z309</accession>
<dbReference type="EMBL" id="LODT01000051">
    <property type="protein sequence ID" value="KYQ88307.1"/>
    <property type="molecule type" value="Genomic_DNA"/>
</dbReference>
<gene>
    <name evidence="1" type="ORF">DLAC_11003</name>
</gene>
<evidence type="ECO:0000313" key="1">
    <source>
        <dbReference type="EMBL" id="KYQ88307.1"/>
    </source>
</evidence>